<accession>A0A1W4WIT0</accession>
<keyword evidence="3" id="KW-0808">Transferase</keyword>
<evidence type="ECO:0000313" key="14">
    <source>
        <dbReference type="RefSeq" id="XP_018323852.1"/>
    </source>
</evidence>
<dbReference type="InterPro" id="IPR000719">
    <property type="entry name" value="Prot_kinase_dom"/>
</dbReference>
<dbReference type="GO" id="GO:0005524">
    <property type="term" value="F:ATP binding"/>
    <property type="evidence" value="ECO:0007669"/>
    <property type="project" value="UniProtKB-UniRule"/>
</dbReference>
<dbReference type="InterPro" id="IPR008271">
    <property type="entry name" value="Ser/Thr_kinase_AS"/>
</dbReference>
<comment type="catalytic activity">
    <reaction evidence="7">
        <text>L-threonyl-[protein] + ATP = O-phospho-L-threonyl-[protein] + ADP + H(+)</text>
        <dbReference type="Rhea" id="RHEA:46608"/>
        <dbReference type="Rhea" id="RHEA-COMP:11060"/>
        <dbReference type="Rhea" id="RHEA-COMP:11605"/>
        <dbReference type="ChEBI" id="CHEBI:15378"/>
        <dbReference type="ChEBI" id="CHEBI:30013"/>
        <dbReference type="ChEBI" id="CHEBI:30616"/>
        <dbReference type="ChEBI" id="CHEBI:61977"/>
        <dbReference type="ChEBI" id="CHEBI:456216"/>
        <dbReference type="EC" id="2.7.11.22"/>
    </reaction>
</comment>
<dbReference type="OrthoDB" id="548217at2759"/>
<dbReference type="EC" id="2.7.11.22" evidence="1"/>
<gene>
    <name evidence="13 14 15" type="primary">LOC108736069</name>
</gene>
<dbReference type="Gene3D" id="3.30.200.20">
    <property type="entry name" value="Phosphorylase Kinase, domain 1"/>
    <property type="match status" value="1"/>
</dbReference>
<evidence type="ECO:0000256" key="9">
    <source>
        <dbReference type="PROSITE-ProRule" id="PRU10141"/>
    </source>
</evidence>
<evidence type="ECO:0000256" key="10">
    <source>
        <dbReference type="SAM" id="MobiDB-lite"/>
    </source>
</evidence>
<protein>
    <recommendedName>
        <fullName evidence="1">cyclin-dependent kinase</fullName>
        <ecNumber evidence="1">2.7.11.22</ecNumber>
    </recommendedName>
</protein>
<dbReference type="Gene3D" id="1.10.510.10">
    <property type="entry name" value="Transferase(Phosphotransferase) domain 1"/>
    <property type="match status" value="1"/>
</dbReference>
<dbReference type="Proteomes" id="UP000192223">
    <property type="component" value="Unplaced"/>
</dbReference>
<keyword evidence="2" id="KW-0723">Serine/threonine-protein kinase</keyword>
<evidence type="ECO:0000256" key="8">
    <source>
        <dbReference type="ARBA" id="ARBA00048367"/>
    </source>
</evidence>
<dbReference type="PROSITE" id="PS00108">
    <property type="entry name" value="PROTEIN_KINASE_ST"/>
    <property type="match status" value="1"/>
</dbReference>
<reference evidence="13 14" key="1">
    <citation type="submission" date="2025-04" db="UniProtKB">
        <authorList>
            <consortium name="RefSeq"/>
        </authorList>
    </citation>
    <scope>IDENTIFICATION</scope>
    <source>
        <tissue evidence="13 14">Entire body</tissue>
    </source>
</reference>
<proteinExistence type="predicted"/>
<sequence length="573" mass="66037">MDKYEQISIVGEGSYGIVIKCKHKETQQTVAIKKFLETEEDAAIRKMALREIRMLKRLKHINLVTMIEVFRFRKRFYLVFEYLEGTVLDELEKLPNGLGDDRVRERIFQVLKGIQFLHRNNVIHRDIKPENVLVSSLGVVKLCDFGFARLISCTGEICTEYVATRWYRAPELLVGEQIYGPAIDIWAVGCLFAEMMTGNALFPGESDIDQLYLIVKLIGRPCSKHQNLISRNISLKNITKSVNDSCGLYRAFSDWSDSTINFLVQTLKMNPDERLTSNELLNHDYFVKDNFPEKFFPILKERIETELSQNPLLWKYKNDILSSSDQKLEDLKLSSSQSNAQKWKINFNESQSIKRKLSGDEVVLPDYNNKLNSVKQQYTSSSVVLKRTANGKCNNHNNDVLSITTSSQSQMFRKTLESLSKASQKSRNQSQTETQIKSSNNGKMCLEKEGNFKKSSLLFLHSKFNENNNSVSSLRPSNISRNNNQQFQKNAGFENLKTSYLTSYNIQKNDQCILPDIPGATPSSNSRKRFLPNISNVVSQTQNVTPEYRYKKAKRKYEHVAKQKFRLVRIEKK</sequence>
<dbReference type="RefSeq" id="XP_018323851.1">
    <property type="nucleotide sequence ID" value="XM_018468349.1"/>
</dbReference>
<evidence type="ECO:0000256" key="4">
    <source>
        <dbReference type="ARBA" id="ARBA00022741"/>
    </source>
</evidence>
<dbReference type="SMART" id="SM00220">
    <property type="entry name" value="S_TKc"/>
    <property type="match status" value="1"/>
</dbReference>
<evidence type="ECO:0000256" key="2">
    <source>
        <dbReference type="ARBA" id="ARBA00022527"/>
    </source>
</evidence>
<dbReference type="GeneID" id="108736069"/>
<name>A0A1W4WIT0_AGRPL</name>
<keyword evidence="5" id="KW-0418">Kinase</keyword>
<dbReference type="InterPro" id="IPR017441">
    <property type="entry name" value="Protein_kinase_ATP_BS"/>
</dbReference>
<feature type="region of interest" description="Disordered" evidence="10">
    <location>
        <begin position="415"/>
        <end position="442"/>
    </location>
</feature>
<dbReference type="SUPFAM" id="SSF56112">
    <property type="entry name" value="Protein kinase-like (PK-like)"/>
    <property type="match status" value="1"/>
</dbReference>
<evidence type="ECO:0000313" key="12">
    <source>
        <dbReference type="Proteomes" id="UP000192223"/>
    </source>
</evidence>
<evidence type="ECO:0000256" key="6">
    <source>
        <dbReference type="ARBA" id="ARBA00022840"/>
    </source>
</evidence>
<organism evidence="12 13">
    <name type="scientific">Agrilus planipennis</name>
    <name type="common">Emerald ash borer</name>
    <name type="synonym">Agrilus marcopoli</name>
    <dbReference type="NCBI Taxonomy" id="224129"/>
    <lineage>
        <taxon>Eukaryota</taxon>
        <taxon>Metazoa</taxon>
        <taxon>Ecdysozoa</taxon>
        <taxon>Arthropoda</taxon>
        <taxon>Hexapoda</taxon>
        <taxon>Insecta</taxon>
        <taxon>Pterygota</taxon>
        <taxon>Neoptera</taxon>
        <taxon>Endopterygota</taxon>
        <taxon>Coleoptera</taxon>
        <taxon>Polyphaga</taxon>
        <taxon>Elateriformia</taxon>
        <taxon>Buprestoidea</taxon>
        <taxon>Buprestidae</taxon>
        <taxon>Agrilinae</taxon>
        <taxon>Agrilus</taxon>
    </lineage>
</organism>
<dbReference type="RefSeq" id="XP_018323853.1">
    <property type="nucleotide sequence ID" value="XM_018468351.1"/>
</dbReference>
<dbReference type="InterPro" id="IPR011009">
    <property type="entry name" value="Kinase-like_dom_sf"/>
</dbReference>
<dbReference type="Pfam" id="PF00069">
    <property type="entry name" value="Pkinase"/>
    <property type="match status" value="1"/>
</dbReference>
<evidence type="ECO:0000256" key="3">
    <source>
        <dbReference type="ARBA" id="ARBA00022679"/>
    </source>
</evidence>
<dbReference type="InterPro" id="IPR050117">
    <property type="entry name" value="MAPK"/>
</dbReference>
<dbReference type="PROSITE" id="PS50011">
    <property type="entry name" value="PROTEIN_KINASE_DOM"/>
    <property type="match status" value="1"/>
</dbReference>
<evidence type="ECO:0000313" key="15">
    <source>
        <dbReference type="RefSeq" id="XP_018323853.1"/>
    </source>
</evidence>
<feature type="domain" description="Protein kinase" evidence="11">
    <location>
        <begin position="4"/>
        <end position="286"/>
    </location>
</feature>
<evidence type="ECO:0000313" key="13">
    <source>
        <dbReference type="RefSeq" id="XP_018323851.1"/>
    </source>
</evidence>
<dbReference type="GO" id="GO:0004693">
    <property type="term" value="F:cyclin-dependent protein serine/threonine kinase activity"/>
    <property type="evidence" value="ECO:0007669"/>
    <property type="project" value="UniProtKB-EC"/>
</dbReference>
<dbReference type="PROSITE" id="PS00107">
    <property type="entry name" value="PROTEIN_KINASE_ATP"/>
    <property type="match status" value="1"/>
</dbReference>
<dbReference type="KEGG" id="apln:108736069"/>
<keyword evidence="12" id="KW-1185">Reference proteome</keyword>
<dbReference type="RefSeq" id="XP_018323852.1">
    <property type="nucleotide sequence ID" value="XM_018468350.1"/>
</dbReference>
<evidence type="ECO:0000256" key="7">
    <source>
        <dbReference type="ARBA" id="ARBA00047811"/>
    </source>
</evidence>
<dbReference type="FunFam" id="1.10.510.10:FF:000624">
    <property type="entry name" value="Mitogen-activated protein kinase"/>
    <property type="match status" value="1"/>
</dbReference>
<evidence type="ECO:0000259" key="11">
    <source>
        <dbReference type="PROSITE" id="PS50011"/>
    </source>
</evidence>
<evidence type="ECO:0000256" key="5">
    <source>
        <dbReference type="ARBA" id="ARBA00022777"/>
    </source>
</evidence>
<dbReference type="FunFam" id="3.30.200.20:FF:000049">
    <property type="entry name" value="cyclin-dependent kinase-like 1 isoform X1"/>
    <property type="match status" value="1"/>
</dbReference>
<dbReference type="STRING" id="224129.A0A1W4WIT0"/>
<evidence type="ECO:0000256" key="1">
    <source>
        <dbReference type="ARBA" id="ARBA00012425"/>
    </source>
</evidence>
<keyword evidence="4 9" id="KW-0547">Nucleotide-binding</keyword>
<comment type="catalytic activity">
    <reaction evidence="8">
        <text>L-seryl-[protein] + ATP = O-phospho-L-seryl-[protein] + ADP + H(+)</text>
        <dbReference type="Rhea" id="RHEA:17989"/>
        <dbReference type="Rhea" id="RHEA-COMP:9863"/>
        <dbReference type="Rhea" id="RHEA-COMP:11604"/>
        <dbReference type="ChEBI" id="CHEBI:15378"/>
        <dbReference type="ChEBI" id="CHEBI:29999"/>
        <dbReference type="ChEBI" id="CHEBI:30616"/>
        <dbReference type="ChEBI" id="CHEBI:83421"/>
        <dbReference type="ChEBI" id="CHEBI:456216"/>
        <dbReference type="EC" id="2.7.11.22"/>
    </reaction>
</comment>
<feature type="binding site" evidence="9">
    <location>
        <position position="34"/>
    </location>
    <ligand>
        <name>ATP</name>
        <dbReference type="ChEBI" id="CHEBI:30616"/>
    </ligand>
</feature>
<keyword evidence="6 9" id="KW-0067">ATP-binding</keyword>
<dbReference type="PANTHER" id="PTHR24055">
    <property type="entry name" value="MITOGEN-ACTIVATED PROTEIN KINASE"/>
    <property type="match status" value="1"/>
</dbReference>
<dbReference type="AlphaFoldDB" id="A0A1W4WIT0"/>